<dbReference type="EMBL" id="FMTS01000007">
    <property type="protein sequence ID" value="SCW78549.1"/>
    <property type="molecule type" value="Genomic_DNA"/>
</dbReference>
<evidence type="ECO:0000313" key="2">
    <source>
        <dbReference type="Proteomes" id="UP000199150"/>
    </source>
</evidence>
<gene>
    <name evidence="1" type="ORF">SAMN02927928_3396</name>
</gene>
<dbReference type="GO" id="GO:0030246">
    <property type="term" value="F:carbohydrate binding"/>
    <property type="evidence" value="ECO:0007669"/>
    <property type="project" value="InterPro"/>
</dbReference>
<protein>
    <submittedName>
        <fullName evidence="1">Aldose 1-epimerase</fullName>
    </submittedName>
</protein>
<evidence type="ECO:0000313" key="1">
    <source>
        <dbReference type="EMBL" id="SCW78549.1"/>
    </source>
</evidence>
<dbReference type="OrthoDB" id="9796517at2"/>
<dbReference type="InterPro" id="IPR008183">
    <property type="entry name" value="Aldose_1/G6P_1-epimerase"/>
</dbReference>
<dbReference type="Pfam" id="PF01263">
    <property type="entry name" value="Aldose_epim"/>
    <property type="match status" value="1"/>
</dbReference>
<proteinExistence type="predicted"/>
<reference evidence="2" key="1">
    <citation type="submission" date="2016-10" db="EMBL/GenBank/DDBJ databases">
        <authorList>
            <person name="Varghese N."/>
            <person name="Submissions S."/>
        </authorList>
    </citation>
    <scope>NUCLEOTIDE SEQUENCE [LARGE SCALE GENOMIC DNA]</scope>
    <source>
        <strain evidence="2">CGMCC 1.3431</strain>
    </source>
</reference>
<dbReference type="SUPFAM" id="SSF74650">
    <property type="entry name" value="Galactose mutarotase-like"/>
    <property type="match status" value="1"/>
</dbReference>
<dbReference type="AlphaFoldDB" id="A0A1G4TD80"/>
<dbReference type="InterPro" id="IPR014718">
    <property type="entry name" value="GH-type_carb-bd"/>
</dbReference>
<organism evidence="1 2">
    <name type="scientific">Asticcacaulis taihuensis</name>
    <dbReference type="NCBI Taxonomy" id="260084"/>
    <lineage>
        <taxon>Bacteria</taxon>
        <taxon>Pseudomonadati</taxon>
        <taxon>Pseudomonadota</taxon>
        <taxon>Alphaproteobacteria</taxon>
        <taxon>Caulobacterales</taxon>
        <taxon>Caulobacteraceae</taxon>
        <taxon>Asticcacaulis</taxon>
    </lineage>
</organism>
<dbReference type="STRING" id="260084.SAMN02927928_3396"/>
<dbReference type="Proteomes" id="UP000199150">
    <property type="component" value="Unassembled WGS sequence"/>
</dbReference>
<dbReference type="InterPro" id="IPR011013">
    <property type="entry name" value="Gal_mutarotase_sf_dom"/>
</dbReference>
<name>A0A1G4TD80_9CAUL</name>
<accession>A0A1G4TD80</accession>
<dbReference type="GO" id="GO:0016853">
    <property type="term" value="F:isomerase activity"/>
    <property type="evidence" value="ECO:0007669"/>
    <property type="project" value="InterPro"/>
</dbReference>
<dbReference type="GO" id="GO:0005975">
    <property type="term" value="P:carbohydrate metabolic process"/>
    <property type="evidence" value="ECO:0007669"/>
    <property type="project" value="InterPro"/>
</dbReference>
<sequence>MLRLSSGDTLLDINPDVAGSISRLTRKGVDVMRPTPEGATDALQTACFPLVPFCNRIRNGKFVFEGHKVQLPPNLGDGHPHPLHGQGWRQPWRVIEATSSRAVLGYHHFADEWPWEYEATLIYELRSEGLRAFLNVKNLSKATMPVGLGFHPYFNRKPDSRLKAAVDGVWISDEETLPRNWHAGVLKKDWTHGDTVAHEITIDNAYTGFKGRAEIYEGDRLTHTMRASPDCHWLHVFVPVDGDYFCIEPVNHMPDPFNQPNSGLKCLKHDETAMVWMDIAFHG</sequence>
<keyword evidence="2" id="KW-1185">Reference proteome</keyword>
<dbReference type="Gene3D" id="2.70.98.10">
    <property type="match status" value="1"/>
</dbReference>
<dbReference type="CDD" id="cd09021">
    <property type="entry name" value="Aldose_epim_Ec_YphB"/>
    <property type="match status" value="1"/>
</dbReference>
<dbReference type="RefSeq" id="WP_090650282.1">
    <property type="nucleotide sequence ID" value="NZ_CBCRYE010000007.1"/>
</dbReference>